<accession>A0A844HTC0</accession>
<keyword evidence="3" id="KW-1185">Reference proteome</keyword>
<proteinExistence type="predicted"/>
<dbReference type="InterPro" id="IPR009078">
    <property type="entry name" value="Ferritin-like_SF"/>
</dbReference>
<sequence length="77" mass="8453">MEDDDGDPTQVQFPQVGAQRGRDSAKTSRDQRSKRARVEKCEAIDGIRKEGESLLEDFGDSIAADAAIIFSCQAVEH</sequence>
<dbReference type="EMBL" id="WMIG01000019">
    <property type="protein sequence ID" value="MTH61684.1"/>
    <property type="molecule type" value="Genomic_DNA"/>
</dbReference>
<dbReference type="SUPFAM" id="SSF47240">
    <property type="entry name" value="Ferritin-like"/>
    <property type="match status" value="1"/>
</dbReference>
<name>A0A844HTC0_9RHOB</name>
<gene>
    <name evidence="2" type="ORF">GL300_20945</name>
</gene>
<protein>
    <submittedName>
        <fullName evidence="2">DUF892 family protein</fullName>
    </submittedName>
</protein>
<comment type="caution">
    <text evidence="2">The sequence shown here is derived from an EMBL/GenBank/DDBJ whole genome shotgun (WGS) entry which is preliminary data.</text>
</comment>
<dbReference type="InterPro" id="IPR010287">
    <property type="entry name" value="DUF892_YciF-like"/>
</dbReference>
<dbReference type="Gene3D" id="1.20.1260.10">
    <property type="match status" value="1"/>
</dbReference>
<evidence type="ECO:0000313" key="2">
    <source>
        <dbReference type="EMBL" id="MTH61684.1"/>
    </source>
</evidence>
<feature type="region of interest" description="Disordered" evidence="1">
    <location>
        <begin position="1"/>
        <end position="37"/>
    </location>
</feature>
<dbReference type="InterPro" id="IPR012347">
    <property type="entry name" value="Ferritin-like"/>
</dbReference>
<dbReference type="AlphaFoldDB" id="A0A844HTC0"/>
<evidence type="ECO:0000313" key="3">
    <source>
        <dbReference type="Proteomes" id="UP000449846"/>
    </source>
</evidence>
<organism evidence="2 3">
    <name type="scientific">Paracoccus litorisediminis</name>
    <dbReference type="NCBI Taxonomy" id="2006130"/>
    <lineage>
        <taxon>Bacteria</taxon>
        <taxon>Pseudomonadati</taxon>
        <taxon>Pseudomonadota</taxon>
        <taxon>Alphaproteobacteria</taxon>
        <taxon>Rhodobacterales</taxon>
        <taxon>Paracoccaceae</taxon>
        <taxon>Paracoccus</taxon>
    </lineage>
</organism>
<dbReference type="Pfam" id="PF05974">
    <property type="entry name" value="DUF892"/>
    <property type="match status" value="1"/>
</dbReference>
<evidence type="ECO:0000256" key="1">
    <source>
        <dbReference type="SAM" id="MobiDB-lite"/>
    </source>
</evidence>
<feature type="compositionally biased region" description="Basic and acidic residues" evidence="1">
    <location>
        <begin position="20"/>
        <end position="37"/>
    </location>
</feature>
<reference evidence="2 3" key="1">
    <citation type="submission" date="2019-11" db="EMBL/GenBank/DDBJ databases">
        <authorList>
            <person name="Dong K."/>
        </authorList>
    </citation>
    <scope>NUCLEOTIDE SEQUENCE [LARGE SCALE GENOMIC DNA]</scope>
    <source>
        <strain evidence="2 3">NBRC 112902</strain>
    </source>
</reference>
<dbReference type="Proteomes" id="UP000449846">
    <property type="component" value="Unassembled WGS sequence"/>
</dbReference>